<name>A0A1H2E4C5_9ACTN</name>
<proteinExistence type="predicted"/>
<dbReference type="STRING" id="158898.SAMN04488548_12745"/>
<dbReference type="EMBL" id="FNLM01000027">
    <property type="protein sequence ID" value="SDT89538.1"/>
    <property type="molecule type" value="Genomic_DNA"/>
</dbReference>
<sequence length="58" mass="6454">MLELLAAQLVRAVVMPATWIQARQMRKAAALSYEQQARAECGCGICAVMEDLSHRDFT</sequence>
<accession>A0A1H2E4C5</accession>
<reference evidence="1 2" key="1">
    <citation type="submission" date="2016-10" db="EMBL/GenBank/DDBJ databases">
        <authorList>
            <person name="de Groot N.N."/>
        </authorList>
    </citation>
    <scope>NUCLEOTIDE SEQUENCE [LARGE SCALE GENOMIC DNA]</scope>
    <source>
        <strain evidence="1 2">DSM 44215</strain>
    </source>
</reference>
<dbReference type="AlphaFoldDB" id="A0A1H2E4C5"/>
<protein>
    <submittedName>
        <fullName evidence="1">Uncharacterized protein</fullName>
    </submittedName>
</protein>
<dbReference type="Proteomes" id="UP000183180">
    <property type="component" value="Unassembled WGS sequence"/>
</dbReference>
<gene>
    <name evidence="1" type="ORF">SAMN04488548_12745</name>
</gene>
<evidence type="ECO:0000313" key="1">
    <source>
        <dbReference type="EMBL" id="SDT89538.1"/>
    </source>
</evidence>
<evidence type="ECO:0000313" key="2">
    <source>
        <dbReference type="Proteomes" id="UP000183180"/>
    </source>
</evidence>
<organism evidence="1 2">
    <name type="scientific">Gordonia westfalica</name>
    <dbReference type="NCBI Taxonomy" id="158898"/>
    <lineage>
        <taxon>Bacteria</taxon>
        <taxon>Bacillati</taxon>
        <taxon>Actinomycetota</taxon>
        <taxon>Actinomycetes</taxon>
        <taxon>Mycobacteriales</taxon>
        <taxon>Gordoniaceae</taxon>
        <taxon>Gordonia</taxon>
    </lineage>
</organism>